<evidence type="ECO:0000259" key="1">
    <source>
        <dbReference type="Pfam" id="PF01609"/>
    </source>
</evidence>
<feature type="non-terminal residue" evidence="2">
    <location>
        <position position="1"/>
    </location>
</feature>
<accession>A0AAW5ZVD1</accession>
<gene>
    <name evidence="2" type="ORF">LBW59_25730</name>
</gene>
<protein>
    <submittedName>
        <fullName evidence="2">Transposase</fullName>
    </submittedName>
</protein>
<name>A0AAW5ZVD1_RALSL</name>
<dbReference type="GO" id="GO:0006313">
    <property type="term" value="P:DNA transposition"/>
    <property type="evidence" value="ECO:0007669"/>
    <property type="project" value="InterPro"/>
</dbReference>
<dbReference type="Proteomes" id="UP001144050">
    <property type="component" value="Unassembled WGS sequence"/>
</dbReference>
<dbReference type="AlphaFoldDB" id="A0AAW5ZVD1"/>
<feature type="domain" description="Transposase IS4-like" evidence="1">
    <location>
        <begin position="11"/>
        <end position="87"/>
    </location>
</feature>
<dbReference type="GO" id="GO:0004803">
    <property type="term" value="F:transposase activity"/>
    <property type="evidence" value="ECO:0007669"/>
    <property type="project" value="InterPro"/>
</dbReference>
<dbReference type="PANTHER" id="PTHR35604">
    <property type="entry name" value="TRANSPOSASE INSH FOR INSERTION SEQUENCE ELEMENT IS5A-RELATED"/>
    <property type="match status" value="1"/>
</dbReference>
<evidence type="ECO:0000313" key="3">
    <source>
        <dbReference type="Proteomes" id="UP001144050"/>
    </source>
</evidence>
<comment type="caution">
    <text evidence="2">The sequence shown here is derived from an EMBL/GenBank/DDBJ whole genome shotgun (WGS) entry which is preliminary data.</text>
</comment>
<organism evidence="2 3">
    <name type="scientific">Ralstonia solanacearum</name>
    <name type="common">Pseudomonas solanacearum</name>
    <dbReference type="NCBI Taxonomy" id="305"/>
    <lineage>
        <taxon>Bacteria</taxon>
        <taxon>Pseudomonadati</taxon>
        <taxon>Pseudomonadota</taxon>
        <taxon>Betaproteobacteria</taxon>
        <taxon>Burkholderiales</taxon>
        <taxon>Burkholderiaceae</taxon>
        <taxon>Ralstonia</taxon>
        <taxon>Ralstonia solanacearum species complex</taxon>
    </lineage>
</organism>
<reference evidence="2" key="1">
    <citation type="submission" date="2021-09" db="EMBL/GenBank/DDBJ databases">
        <title>Genomic analysis of Ralstonia spp.</title>
        <authorList>
            <person name="Aburjaile F."/>
            <person name="Ariute J.C."/>
            <person name="Pais A.K.L."/>
            <person name="Albuquerque G.M.R."/>
            <person name="Silva A.M.F."/>
            <person name="Brenig B."/>
            <person name="Azevedo V."/>
            <person name="Matiuzzi M."/>
            <person name="Ramos R."/>
            <person name="Goes-Neto A."/>
            <person name="Soares S."/>
            <person name="Iseppon A.M.B."/>
            <person name="Souza E."/>
            <person name="Gama M."/>
        </authorList>
    </citation>
    <scope>NUCLEOTIDE SEQUENCE</scope>
    <source>
        <strain evidence="2">CCRMRs91</strain>
    </source>
</reference>
<evidence type="ECO:0000313" key="2">
    <source>
        <dbReference type="EMBL" id="MDB0574126.1"/>
    </source>
</evidence>
<dbReference type="PANTHER" id="PTHR35604:SF2">
    <property type="entry name" value="TRANSPOSASE INSH FOR INSERTION SEQUENCE ELEMENT IS5A-RELATED"/>
    <property type="match status" value="1"/>
</dbReference>
<sequence>GAHKRPDARADVHWHVAMKPGKRRALDPSKPLDALIDQVERIKASIRAKVEHPFRVIKRQFGYAMVRYRGLKKNTAQLMTLFALSNLWMVRGKLGIAV</sequence>
<dbReference type="GO" id="GO:0003677">
    <property type="term" value="F:DNA binding"/>
    <property type="evidence" value="ECO:0007669"/>
    <property type="project" value="InterPro"/>
</dbReference>
<dbReference type="EMBL" id="JAIVFG010000173">
    <property type="protein sequence ID" value="MDB0574126.1"/>
    <property type="molecule type" value="Genomic_DNA"/>
</dbReference>
<dbReference type="InterPro" id="IPR002559">
    <property type="entry name" value="Transposase_11"/>
</dbReference>
<dbReference type="Pfam" id="PF01609">
    <property type="entry name" value="DDE_Tnp_1"/>
    <property type="match status" value="1"/>
</dbReference>
<dbReference type="RefSeq" id="WP_271657524.1">
    <property type="nucleotide sequence ID" value="NZ_JAIVFG010000173.1"/>
</dbReference>
<proteinExistence type="predicted"/>